<dbReference type="EMBL" id="CU928171">
    <property type="protein sequence ID" value="CAR24619.1"/>
    <property type="molecule type" value="Genomic_DNA"/>
</dbReference>
<evidence type="ECO:0000259" key="1">
    <source>
        <dbReference type="Pfam" id="PF11603"/>
    </source>
</evidence>
<name>C5DLF8_LACTC</name>
<proteinExistence type="predicted"/>
<dbReference type="OrthoDB" id="10380423at2759"/>
<dbReference type="AlphaFoldDB" id="C5DLF8"/>
<keyword evidence="3" id="KW-1185">Reference proteome</keyword>
<dbReference type="InParanoid" id="C5DLF8"/>
<dbReference type="Proteomes" id="UP000002036">
    <property type="component" value="Chromosome G"/>
</dbReference>
<dbReference type="SUPFAM" id="SSF144005">
    <property type="entry name" value="ORC1-binding domain"/>
    <property type="match status" value="1"/>
</dbReference>
<dbReference type="GeneID" id="8293314"/>
<dbReference type="InterPro" id="IPR021646">
    <property type="entry name" value="Sir1_ORC-binding"/>
</dbReference>
<organism evidence="2 3">
    <name type="scientific">Lachancea thermotolerans (strain ATCC 56472 / CBS 6340 / NRRL Y-8284)</name>
    <name type="common">Yeast</name>
    <name type="synonym">Kluyveromyces thermotolerans</name>
    <dbReference type="NCBI Taxonomy" id="559295"/>
    <lineage>
        <taxon>Eukaryota</taxon>
        <taxon>Fungi</taxon>
        <taxon>Dikarya</taxon>
        <taxon>Ascomycota</taxon>
        <taxon>Saccharomycotina</taxon>
        <taxon>Saccharomycetes</taxon>
        <taxon>Saccharomycetales</taxon>
        <taxon>Saccharomycetaceae</taxon>
        <taxon>Lachancea</taxon>
    </lineage>
</organism>
<protein>
    <submittedName>
        <fullName evidence="2">KLTH0G00396p</fullName>
    </submittedName>
</protein>
<evidence type="ECO:0000313" key="2">
    <source>
        <dbReference type="EMBL" id="CAR24619.1"/>
    </source>
</evidence>
<dbReference type="HOGENOM" id="CLU_746114_0_0_1"/>
<feature type="domain" description="Sir1 ORC-binding" evidence="1">
    <location>
        <begin position="4"/>
        <end position="119"/>
    </location>
</feature>
<gene>
    <name evidence="2" type="ordered locus">KLTH0G00396g</name>
</gene>
<reference evidence="2 3" key="1">
    <citation type="journal article" date="2009" name="Genome Res.">
        <title>Comparative genomics of protoploid Saccharomycetaceae.</title>
        <authorList>
            <consortium name="The Genolevures Consortium"/>
            <person name="Souciet J.-L."/>
            <person name="Dujon B."/>
            <person name="Gaillardin C."/>
            <person name="Johnston M."/>
            <person name="Baret P.V."/>
            <person name="Cliften P."/>
            <person name="Sherman D.J."/>
            <person name="Weissenbach J."/>
            <person name="Westhof E."/>
            <person name="Wincker P."/>
            <person name="Jubin C."/>
            <person name="Poulain J."/>
            <person name="Barbe V."/>
            <person name="Segurens B."/>
            <person name="Artiguenave F."/>
            <person name="Anthouard V."/>
            <person name="Vacherie B."/>
            <person name="Val M.-E."/>
            <person name="Fulton R.S."/>
            <person name="Minx P."/>
            <person name="Wilson R."/>
            <person name="Durrens P."/>
            <person name="Jean G."/>
            <person name="Marck C."/>
            <person name="Martin T."/>
            <person name="Nikolski M."/>
            <person name="Rolland T."/>
            <person name="Seret M.-L."/>
            <person name="Casaregola S."/>
            <person name="Despons L."/>
            <person name="Fairhead C."/>
            <person name="Fischer G."/>
            <person name="Lafontaine I."/>
            <person name="Leh V."/>
            <person name="Lemaire M."/>
            <person name="de Montigny J."/>
            <person name="Neuveglise C."/>
            <person name="Thierry A."/>
            <person name="Blanc-Lenfle I."/>
            <person name="Bleykasten C."/>
            <person name="Diffels J."/>
            <person name="Fritsch E."/>
            <person name="Frangeul L."/>
            <person name="Goeffon A."/>
            <person name="Jauniaux N."/>
            <person name="Kachouri-Lafond R."/>
            <person name="Payen C."/>
            <person name="Potier S."/>
            <person name="Pribylova L."/>
            <person name="Ozanne C."/>
            <person name="Richard G.-F."/>
            <person name="Sacerdot C."/>
            <person name="Straub M.-L."/>
            <person name="Talla E."/>
        </authorList>
    </citation>
    <scope>NUCLEOTIDE SEQUENCE [LARGE SCALE GENOMIC DNA]</scope>
    <source>
        <strain evidence="3">ATCC 56472 / CBS 6340 / NRRL Y-8284</strain>
    </source>
</reference>
<evidence type="ECO:0000313" key="3">
    <source>
        <dbReference type="Proteomes" id="UP000002036"/>
    </source>
</evidence>
<dbReference type="Pfam" id="PF11603">
    <property type="entry name" value="Sir1"/>
    <property type="match status" value="1"/>
</dbReference>
<dbReference type="KEGG" id="lth:KLTH0G00396g"/>
<sequence>MELISSRYSVVDGFLIASQQNGTKVIIDHETCCLSLNKAEKDLISAKKLRDLSRYRKSKSKLVACESQLLFEIVTAAPQVFIQNSNYTREANKGNNIKYTQSLLVIPAFFFSDVKKYFFFSQGSKGLQFQTGDTPTRPLVEEREDLFTNLELKKPKFSIHDLDVLRCYKIDQDLYAQECFSLLSFFQTKTKMSSQDVLTLETALPIFDKNLKNFDLDHCIMNKITDTVALLHFVLVNIGIFSFGHSPFLGKLSGAPIRSRIGRSYNLEVKSRYLGKLFQSDIQSYEMDGLICLLLQILAFRTDEYSDPSQILEVREAGDFCNRLAALIIWIGYAVFAESADSVISSANCKHNSSLKSLIRVYQKVKAQCDT</sequence>
<dbReference type="InterPro" id="IPR037240">
    <property type="entry name" value="ORC1-binding_dom"/>
</dbReference>
<dbReference type="RefSeq" id="XP_002555056.1">
    <property type="nucleotide sequence ID" value="XM_002555010.1"/>
</dbReference>
<accession>C5DLF8</accession>